<organism evidence="1 2">
    <name type="scientific">Macrophomina phaseolina</name>
    <dbReference type="NCBI Taxonomy" id="35725"/>
    <lineage>
        <taxon>Eukaryota</taxon>
        <taxon>Fungi</taxon>
        <taxon>Dikarya</taxon>
        <taxon>Ascomycota</taxon>
        <taxon>Pezizomycotina</taxon>
        <taxon>Dothideomycetes</taxon>
        <taxon>Dothideomycetes incertae sedis</taxon>
        <taxon>Botryosphaeriales</taxon>
        <taxon>Botryosphaeriaceae</taxon>
        <taxon>Macrophomina</taxon>
    </lineage>
</organism>
<protein>
    <submittedName>
        <fullName evidence="1">Uncharacterized protein</fullName>
    </submittedName>
</protein>
<name>A0ABQ8FXI6_9PEZI</name>
<dbReference type="Proteomes" id="UP000774617">
    <property type="component" value="Unassembled WGS sequence"/>
</dbReference>
<sequence>MADTASRYAILRTVAKEFSSAFVSGSTPPSELLAEYFVAEDPRIIEHGPEWAQKRLPFVGRLFRGRRSSTLTTNGANTAPSNTATCDDYFDLLGATVALHAHADTLPEYNAYVVDPNSLHSPDHGPGAVLVKCHAALSSVHTKRTWEEHFVFVLSGFDAGGKIGQLEIWADNLNAWAAVGGEDL</sequence>
<accession>A0ABQ8FXI6</accession>
<comment type="caution">
    <text evidence="1">The sequence shown here is derived from an EMBL/GenBank/DDBJ whole genome shotgun (WGS) entry which is preliminary data.</text>
</comment>
<keyword evidence="2" id="KW-1185">Reference proteome</keyword>
<gene>
    <name evidence="1" type="ORF">B0J12DRAFT_683727</name>
</gene>
<dbReference type="EMBL" id="JAGTJR010000050">
    <property type="protein sequence ID" value="KAH7028303.1"/>
    <property type="molecule type" value="Genomic_DNA"/>
</dbReference>
<evidence type="ECO:0000313" key="2">
    <source>
        <dbReference type="Proteomes" id="UP000774617"/>
    </source>
</evidence>
<reference evidence="1 2" key="1">
    <citation type="journal article" date="2021" name="Nat. Commun.">
        <title>Genetic determinants of endophytism in the Arabidopsis root mycobiome.</title>
        <authorList>
            <person name="Mesny F."/>
            <person name="Miyauchi S."/>
            <person name="Thiergart T."/>
            <person name="Pickel B."/>
            <person name="Atanasova L."/>
            <person name="Karlsson M."/>
            <person name="Huettel B."/>
            <person name="Barry K.W."/>
            <person name="Haridas S."/>
            <person name="Chen C."/>
            <person name="Bauer D."/>
            <person name="Andreopoulos W."/>
            <person name="Pangilinan J."/>
            <person name="LaButti K."/>
            <person name="Riley R."/>
            <person name="Lipzen A."/>
            <person name="Clum A."/>
            <person name="Drula E."/>
            <person name="Henrissat B."/>
            <person name="Kohler A."/>
            <person name="Grigoriev I.V."/>
            <person name="Martin F.M."/>
            <person name="Hacquard S."/>
        </authorList>
    </citation>
    <scope>NUCLEOTIDE SEQUENCE [LARGE SCALE GENOMIC DNA]</scope>
    <source>
        <strain evidence="1 2">MPI-SDFR-AT-0080</strain>
    </source>
</reference>
<proteinExistence type="predicted"/>
<evidence type="ECO:0000313" key="1">
    <source>
        <dbReference type="EMBL" id="KAH7028303.1"/>
    </source>
</evidence>